<keyword evidence="1" id="KW-0812">Transmembrane</keyword>
<name>A0A1F6LKV2_9BACT</name>
<keyword evidence="1" id="KW-0472">Membrane</keyword>
<dbReference type="Proteomes" id="UP000177067">
    <property type="component" value="Unassembled WGS sequence"/>
</dbReference>
<dbReference type="Gene3D" id="2.120.10.30">
    <property type="entry name" value="TolB, C-terminal domain"/>
    <property type="match status" value="1"/>
</dbReference>
<organism evidence="2 3">
    <name type="scientific">Candidatus Magasanikbacteria bacterium RIFCSPHIGHO2_01_FULL_33_34</name>
    <dbReference type="NCBI Taxonomy" id="1798671"/>
    <lineage>
        <taxon>Bacteria</taxon>
        <taxon>Candidatus Magasanikiibacteriota</taxon>
    </lineage>
</organism>
<evidence type="ECO:0000256" key="1">
    <source>
        <dbReference type="SAM" id="Phobius"/>
    </source>
</evidence>
<evidence type="ECO:0000313" key="2">
    <source>
        <dbReference type="EMBL" id="OGH59944.1"/>
    </source>
</evidence>
<feature type="transmembrane region" description="Helical" evidence="1">
    <location>
        <begin position="7"/>
        <end position="27"/>
    </location>
</feature>
<dbReference type="AlphaFoldDB" id="A0A1F6LKV2"/>
<comment type="caution">
    <text evidence="2">The sequence shown here is derived from an EMBL/GenBank/DDBJ whole genome shotgun (WGS) entry which is preliminary data.</text>
</comment>
<dbReference type="InterPro" id="IPR011042">
    <property type="entry name" value="6-blade_b-propeller_TolB-like"/>
</dbReference>
<dbReference type="EMBL" id="MFPS01000005">
    <property type="protein sequence ID" value="OGH59944.1"/>
    <property type="molecule type" value="Genomic_DNA"/>
</dbReference>
<protein>
    <recommendedName>
        <fullName evidence="4">Dipeptidylpeptidase IV N-terminal domain-containing protein</fullName>
    </recommendedName>
</protein>
<evidence type="ECO:0008006" key="4">
    <source>
        <dbReference type="Google" id="ProtNLM"/>
    </source>
</evidence>
<dbReference type="SUPFAM" id="SSF82171">
    <property type="entry name" value="DPP6 N-terminal domain-like"/>
    <property type="match status" value="1"/>
</dbReference>
<keyword evidence="1" id="KW-1133">Transmembrane helix</keyword>
<gene>
    <name evidence="2" type="ORF">A2725_01765</name>
</gene>
<accession>A0A1F6LKV2</accession>
<sequence>MDKKRILMIVGFIIVTLLLGFALYWVFFAEKPSGTITEPGDGTTPTTGIFPPSDTGDITDRGEIAPGVLPPSDTRAGGSFRQGQITKPAKEEKIVDSSILNPSLNNNGDPQFYNKNDGKFYQVLSDGTVRALSDKIFYNVEKVTWSPNDNESIIEYPDGSNIYYNFKTQQQVTLPKYWEDFSFSEEGSKIASKSIGYSPENRWIVTSNPDGSNLQYVAPLGENGSKVDIDWSPTRKIVALSRTGNPLGVDRQEVLLIGQNNENFKSLTVEGRGMQSAWSPTGQQLLYSVYSTESEFKPELWIVNADGDKIDTNRRPLLINTWADKCTFSGDRYVYCGVPVELPVGAGFEPTIADNIQDTIFRIDLQTGSKTSVATDNAHVIDQIFISDDGKKLHFTDKSQDGLFSIDL</sequence>
<evidence type="ECO:0000313" key="3">
    <source>
        <dbReference type="Proteomes" id="UP000177067"/>
    </source>
</evidence>
<proteinExistence type="predicted"/>
<reference evidence="2 3" key="1">
    <citation type="journal article" date="2016" name="Nat. Commun.">
        <title>Thousands of microbial genomes shed light on interconnected biogeochemical processes in an aquifer system.</title>
        <authorList>
            <person name="Anantharaman K."/>
            <person name="Brown C.T."/>
            <person name="Hug L.A."/>
            <person name="Sharon I."/>
            <person name="Castelle C.J."/>
            <person name="Probst A.J."/>
            <person name="Thomas B.C."/>
            <person name="Singh A."/>
            <person name="Wilkins M.J."/>
            <person name="Karaoz U."/>
            <person name="Brodie E.L."/>
            <person name="Williams K.H."/>
            <person name="Hubbard S.S."/>
            <person name="Banfield J.F."/>
        </authorList>
    </citation>
    <scope>NUCLEOTIDE SEQUENCE [LARGE SCALE GENOMIC DNA]</scope>
</reference>